<evidence type="ECO:0000313" key="1">
    <source>
        <dbReference type="EMBL" id="KHG13602.1"/>
    </source>
</evidence>
<keyword evidence="2" id="KW-1185">Reference proteome</keyword>
<protein>
    <submittedName>
        <fullName evidence="1">Uncharacterized protein</fullName>
    </submittedName>
</protein>
<name>A0A0B0NLR5_GOSAR</name>
<proteinExistence type="predicted"/>
<sequence>MIKQLCCQWRVWLGGLSYSPHGELGWYDWRVVDGGLSSLPKWACIYSFVFHVILKWAYGPYHLQ</sequence>
<dbReference type="AlphaFoldDB" id="A0A0B0NLR5"/>
<reference evidence="2" key="1">
    <citation type="submission" date="2014-09" db="EMBL/GenBank/DDBJ databases">
        <authorList>
            <person name="Mudge J."/>
            <person name="Ramaraj T."/>
            <person name="Lindquist I.E."/>
            <person name="Bharti A.K."/>
            <person name="Sundararajan A."/>
            <person name="Cameron C.T."/>
            <person name="Woodward J.E."/>
            <person name="May G.D."/>
            <person name="Brubaker C."/>
            <person name="Broadhvest J."/>
            <person name="Wilkins T.A."/>
        </authorList>
    </citation>
    <scope>NUCLEOTIDE SEQUENCE</scope>
    <source>
        <strain evidence="2">cv. AKA8401</strain>
    </source>
</reference>
<dbReference type="Proteomes" id="UP000032142">
    <property type="component" value="Unassembled WGS sequence"/>
</dbReference>
<accession>A0A0B0NLR5</accession>
<evidence type="ECO:0000313" key="2">
    <source>
        <dbReference type="Proteomes" id="UP000032142"/>
    </source>
</evidence>
<gene>
    <name evidence="1" type="ORF">F383_19479</name>
</gene>
<dbReference type="EMBL" id="KN399952">
    <property type="protein sequence ID" value="KHG13602.1"/>
    <property type="molecule type" value="Genomic_DNA"/>
</dbReference>
<organism evidence="1 2">
    <name type="scientific">Gossypium arboreum</name>
    <name type="common">Tree cotton</name>
    <name type="synonym">Gossypium nanking</name>
    <dbReference type="NCBI Taxonomy" id="29729"/>
    <lineage>
        <taxon>Eukaryota</taxon>
        <taxon>Viridiplantae</taxon>
        <taxon>Streptophyta</taxon>
        <taxon>Embryophyta</taxon>
        <taxon>Tracheophyta</taxon>
        <taxon>Spermatophyta</taxon>
        <taxon>Magnoliopsida</taxon>
        <taxon>eudicotyledons</taxon>
        <taxon>Gunneridae</taxon>
        <taxon>Pentapetalae</taxon>
        <taxon>rosids</taxon>
        <taxon>malvids</taxon>
        <taxon>Malvales</taxon>
        <taxon>Malvaceae</taxon>
        <taxon>Malvoideae</taxon>
        <taxon>Gossypium</taxon>
    </lineage>
</organism>